<dbReference type="InterPro" id="IPR009003">
    <property type="entry name" value="Peptidase_S1_PA"/>
</dbReference>
<accession>A0ABN8RRQ1</accession>
<gene>
    <name evidence="5" type="ORF">PEVE_00013075</name>
</gene>
<dbReference type="EMBL" id="CALNXI010001976">
    <property type="protein sequence ID" value="CAH3180724.1"/>
    <property type="molecule type" value="Genomic_DNA"/>
</dbReference>
<dbReference type="PROSITE" id="PS00134">
    <property type="entry name" value="TRYPSIN_HIS"/>
    <property type="match status" value="1"/>
</dbReference>
<dbReference type="PROSITE" id="PS50240">
    <property type="entry name" value="TRYPSIN_DOM"/>
    <property type="match status" value="1"/>
</dbReference>
<dbReference type="PROSITE" id="PS00135">
    <property type="entry name" value="TRYPSIN_SER"/>
    <property type="match status" value="1"/>
</dbReference>
<evidence type="ECO:0000256" key="2">
    <source>
        <dbReference type="RuleBase" id="RU363034"/>
    </source>
</evidence>
<keyword evidence="2" id="KW-0378">Hydrolase</keyword>
<keyword evidence="2" id="KW-0645">Protease</keyword>
<sequence length="305" mass="34240">MSILLFFFLAICLPELMLCTEKAEALHEINLHTSNYSVSKAYTRIIGGKQAFQGEYPWQAALVWPDKSRGIFCGGSLIKPSWVLTAAHCVLKEDGSFERFLVRMGAYKTDPDIERFPRYGQEFSVLSITVHPDYDSDTFSNDVALVRLNGRARKTKYVKTVALPMGAEAKRLRPYQACVVTGFGDVDEKGTSPKNLQQVHVNVAEQAYCADLYEQMGHQIDDSMICAGKIGGKYDTCQGDSGGPLVCRHDPPKKANKKKKNFYLKTKFLHGVVSWRIECGQPKQYGVYANVTYFVPWINQVINNA</sequence>
<evidence type="ECO:0000259" key="4">
    <source>
        <dbReference type="PROSITE" id="PS50240"/>
    </source>
</evidence>
<dbReference type="InterPro" id="IPR043504">
    <property type="entry name" value="Peptidase_S1_PA_chymotrypsin"/>
</dbReference>
<dbReference type="InterPro" id="IPR018114">
    <property type="entry name" value="TRYPSIN_HIS"/>
</dbReference>
<dbReference type="Proteomes" id="UP001159427">
    <property type="component" value="Unassembled WGS sequence"/>
</dbReference>
<dbReference type="SMART" id="SM00020">
    <property type="entry name" value="Tryp_SPc"/>
    <property type="match status" value="1"/>
</dbReference>
<keyword evidence="1" id="KW-1015">Disulfide bond</keyword>
<feature type="signal peptide" evidence="3">
    <location>
        <begin position="1"/>
        <end position="19"/>
    </location>
</feature>
<dbReference type="Gene3D" id="2.40.10.10">
    <property type="entry name" value="Trypsin-like serine proteases"/>
    <property type="match status" value="1"/>
</dbReference>
<evidence type="ECO:0000313" key="6">
    <source>
        <dbReference type="Proteomes" id="UP001159427"/>
    </source>
</evidence>
<dbReference type="PRINTS" id="PR00722">
    <property type="entry name" value="CHYMOTRYPSIN"/>
</dbReference>
<dbReference type="InterPro" id="IPR033116">
    <property type="entry name" value="TRYPSIN_SER"/>
</dbReference>
<evidence type="ECO:0000256" key="1">
    <source>
        <dbReference type="ARBA" id="ARBA00023157"/>
    </source>
</evidence>
<dbReference type="SUPFAM" id="SSF50494">
    <property type="entry name" value="Trypsin-like serine proteases"/>
    <property type="match status" value="1"/>
</dbReference>
<feature type="chain" id="PRO_5045983425" description="Peptidase S1 domain-containing protein" evidence="3">
    <location>
        <begin position="20"/>
        <end position="305"/>
    </location>
</feature>
<keyword evidence="6" id="KW-1185">Reference proteome</keyword>
<evidence type="ECO:0000256" key="3">
    <source>
        <dbReference type="SAM" id="SignalP"/>
    </source>
</evidence>
<organism evidence="5 6">
    <name type="scientific">Porites evermanni</name>
    <dbReference type="NCBI Taxonomy" id="104178"/>
    <lineage>
        <taxon>Eukaryota</taxon>
        <taxon>Metazoa</taxon>
        <taxon>Cnidaria</taxon>
        <taxon>Anthozoa</taxon>
        <taxon>Hexacorallia</taxon>
        <taxon>Scleractinia</taxon>
        <taxon>Fungiina</taxon>
        <taxon>Poritidae</taxon>
        <taxon>Porites</taxon>
    </lineage>
</organism>
<dbReference type="CDD" id="cd00190">
    <property type="entry name" value="Tryp_SPc"/>
    <property type="match status" value="1"/>
</dbReference>
<dbReference type="InterPro" id="IPR001314">
    <property type="entry name" value="Peptidase_S1A"/>
</dbReference>
<dbReference type="PANTHER" id="PTHR24252">
    <property type="entry name" value="ACROSIN-RELATED"/>
    <property type="match status" value="1"/>
</dbReference>
<reference evidence="5 6" key="1">
    <citation type="submission" date="2022-05" db="EMBL/GenBank/DDBJ databases">
        <authorList>
            <consortium name="Genoscope - CEA"/>
            <person name="William W."/>
        </authorList>
    </citation>
    <scope>NUCLEOTIDE SEQUENCE [LARGE SCALE GENOMIC DNA]</scope>
</reference>
<comment type="caution">
    <text evidence="5">The sequence shown here is derived from an EMBL/GenBank/DDBJ whole genome shotgun (WGS) entry which is preliminary data.</text>
</comment>
<proteinExistence type="predicted"/>
<evidence type="ECO:0000313" key="5">
    <source>
        <dbReference type="EMBL" id="CAH3180724.1"/>
    </source>
</evidence>
<name>A0ABN8RRQ1_9CNID</name>
<keyword evidence="2" id="KW-0720">Serine protease</keyword>
<keyword evidence="3" id="KW-0732">Signal</keyword>
<dbReference type="PANTHER" id="PTHR24252:SF7">
    <property type="entry name" value="HYALIN"/>
    <property type="match status" value="1"/>
</dbReference>
<feature type="domain" description="Peptidase S1" evidence="4">
    <location>
        <begin position="45"/>
        <end position="303"/>
    </location>
</feature>
<dbReference type="InterPro" id="IPR001254">
    <property type="entry name" value="Trypsin_dom"/>
</dbReference>
<protein>
    <recommendedName>
        <fullName evidence="4">Peptidase S1 domain-containing protein</fullName>
    </recommendedName>
</protein>
<dbReference type="Pfam" id="PF00089">
    <property type="entry name" value="Trypsin"/>
    <property type="match status" value="1"/>
</dbReference>